<evidence type="ECO:0000256" key="11">
    <source>
        <dbReference type="RuleBase" id="RU003357"/>
    </source>
</evidence>
<evidence type="ECO:0000313" key="16">
    <source>
        <dbReference type="Proteomes" id="UP000284243"/>
    </source>
</evidence>
<keyword evidence="2 10" id="KW-0813">Transport</keyword>
<dbReference type="Gene3D" id="2.40.170.20">
    <property type="entry name" value="TonB-dependent receptor, beta-barrel domain"/>
    <property type="match status" value="1"/>
</dbReference>
<dbReference type="AlphaFoldDB" id="A0A412TUN0"/>
<feature type="signal peptide" evidence="12">
    <location>
        <begin position="1"/>
        <end position="20"/>
    </location>
</feature>
<dbReference type="GO" id="GO:0009279">
    <property type="term" value="C:cell outer membrane"/>
    <property type="evidence" value="ECO:0007669"/>
    <property type="project" value="UniProtKB-SubCell"/>
</dbReference>
<comment type="caution">
    <text evidence="15">The sequence shown here is derived from an EMBL/GenBank/DDBJ whole genome shotgun (WGS) entry which is preliminary data.</text>
</comment>
<keyword evidence="5 12" id="KW-0732">Signal</keyword>
<organism evidence="15 16">
    <name type="scientific">Odoribacter splanchnicus</name>
    <dbReference type="NCBI Taxonomy" id="28118"/>
    <lineage>
        <taxon>Bacteria</taxon>
        <taxon>Pseudomonadati</taxon>
        <taxon>Bacteroidota</taxon>
        <taxon>Bacteroidia</taxon>
        <taxon>Bacteroidales</taxon>
        <taxon>Odoribacteraceae</taxon>
        <taxon>Odoribacter</taxon>
    </lineage>
</organism>
<keyword evidence="8 15" id="KW-0675">Receptor</keyword>
<dbReference type="RefSeq" id="WP_046403181.1">
    <property type="nucleotide sequence ID" value="NZ_CABJFF010000001.1"/>
</dbReference>
<dbReference type="GO" id="GO:0044718">
    <property type="term" value="P:siderophore transmembrane transport"/>
    <property type="evidence" value="ECO:0007669"/>
    <property type="project" value="TreeGrafter"/>
</dbReference>
<keyword evidence="4 10" id="KW-0812">Transmembrane</keyword>
<dbReference type="CDD" id="cd01347">
    <property type="entry name" value="ligand_gated_channel"/>
    <property type="match status" value="1"/>
</dbReference>
<keyword evidence="6 11" id="KW-0798">TonB box</keyword>
<dbReference type="PANTHER" id="PTHR30069:SF29">
    <property type="entry name" value="HEMOGLOBIN AND HEMOGLOBIN-HAPTOGLOBIN-BINDING PROTEIN 1-RELATED"/>
    <property type="match status" value="1"/>
</dbReference>
<proteinExistence type="inferred from homology"/>
<evidence type="ECO:0000256" key="5">
    <source>
        <dbReference type="ARBA" id="ARBA00022729"/>
    </source>
</evidence>
<comment type="subcellular location">
    <subcellularLocation>
        <location evidence="1 10">Cell outer membrane</location>
        <topology evidence="1 10">Multi-pass membrane protein</topology>
    </subcellularLocation>
</comment>
<evidence type="ECO:0000313" key="15">
    <source>
        <dbReference type="EMBL" id="RGU57528.1"/>
    </source>
</evidence>
<evidence type="ECO:0000256" key="1">
    <source>
        <dbReference type="ARBA" id="ARBA00004571"/>
    </source>
</evidence>
<gene>
    <name evidence="15" type="ORF">DWW57_06075</name>
</gene>
<evidence type="ECO:0000256" key="3">
    <source>
        <dbReference type="ARBA" id="ARBA00022452"/>
    </source>
</evidence>
<dbReference type="Proteomes" id="UP000284243">
    <property type="component" value="Unassembled WGS sequence"/>
</dbReference>
<dbReference type="Pfam" id="PF00593">
    <property type="entry name" value="TonB_dep_Rec_b-barrel"/>
    <property type="match status" value="1"/>
</dbReference>
<keyword evidence="3 10" id="KW-1134">Transmembrane beta strand</keyword>
<dbReference type="EMBL" id="QRYC01000005">
    <property type="protein sequence ID" value="RGU57528.1"/>
    <property type="molecule type" value="Genomic_DNA"/>
</dbReference>
<dbReference type="InterPro" id="IPR000531">
    <property type="entry name" value="Beta-barrel_TonB"/>
</dbReference>
<keyword evidence="7 10" id="KW-0472">Membrane</keyword>
<evidence type="ECO:0000259" key="14">
    <source>
        <dbReference type="Pfam" id="PF07715"/>
    </source>
</evidence>
<evidence type="ECO:0000256" key="9">
    <source>
        <dbReference type="ARBA" id="ARBA00023237"/>
    </source>
</evidence>
<dbReference type="InterPro" id="IPR008969">
    <property type="entry name" value="CarboxyPept-like_regulatory"/>
</dbReference>
<evidence type="ECO:0000256" key="8">
    <source>
        <dbReference type="ARBA" id="ARBA00023170"/>
    </source>
</evidence>
<evidence type="ECO:0000256" key="7">
    <source>
        <dbReference type="ARBA" id="ARBA00023136"/>
    </source>
</evidence>
<keyword evidence="9 10" id="KW-0998">Cell outer membrane</keyword>
<evidence type="ECO:0000256" key="4">
    <source>
        <dbReference type="ARBA" id="ARBA00022692"/>
    </source>
</evidence>
<evidence type="ECO:0000256" key="6">
    <source>
        <dbReference type="ARBA" id="ARBA00023077"/>
    </source>
</evidence>
<sequence length="734" mass="82471">MKKWCALTIVLLFVVGQVWSQTTISGKVVSVESGNPVDGANIRVDHSLAGCSTNAKGEFILRNLPEGTHELRVTHVSYAPKSVTVKSGESQVVVQLENSYINIGQVVVTGTGTHRRMKDSPVPVSVITAQDIREANLSTMEEVLTKMNASFAFVTSGMGTTMSLNGLNDDYILVLENGRRLAGDDRISRINVANIKRVEILNGAASALYGSDAIGGVINIITDDAKNVMQVSSDTRYGSKGRFSEAVNADFNQGKFGSYTSYQRLQADGWQLNALEAAYATDKETKRKYRNPEKDKATDKEASTAFYSNTVNQRFTYAVNDRLTLGIRGTYYNWENDRPASVYKYNMEHETYTYGAGAKYMINKSAYIDADFYSDNFTSRYDSVSKPGEASRGKDTRKKVHYYNGSLKGIFKLGQAQKFSVGMEYVKETLMSATDDLDGENMYTMALFLQDEIRLWKNFQAVVGLRYIYNEFFKNYATPNVALSYKWGDLNFRASYASGFRTPTLSQLYATDVAKTTDMVTIPNFNLKPEKSDYFMLNAEYVHNRISFSVSGYINKIRDMINYRGIDPAIAEQLGYGKHDEAQQRDNISRAEVKGVKAVLNVYAGAGFSVGGSYHFMDTEDKTTQEPIDKSVKNVWTANARWGHRWGLYHLNVNLNGRIQEGRYSKTYYYDPAPGFSQWDLNTRHSFNLKSVVLEPGFGVENLFDKVDDRPWNSNYSTLNPGRSFYVSLSVRFS</sequence>
<dbReference type="Pfam" id="PF13715">
    <property type="entry name" value="CarbopepD_reg_2"/>
    <property type="match status" value="1"/>
</dbReference>
<evidence type="ECO:0000256" key="10">
    <source>
        <dbReference type="PROSITE-ProRule" id="PRU01360"/>
    </source>
</evidence>
<reference evidence="15 16" key="1">
    <citation type="submission" date="2018-08" db="EMBL/GenBank/DDBJ databases">
        <title>A genome reference for cultivated species of the human gut microbiota.</title>
        <authorList>
            <person name="Zou Y."/>
            <person name="Xue W."/>
            <person name="Luo G."/>
        </authorList>
    </citation>
    <scope>NUCLEOTIDE SEQUENCE [LARGE SCALE GENOMIC DNA]</scope>
    <source>
        <strain evidence="15 16">AF16-14</strain>
    </source>
</reference>
<dbReference type="InterPro" id="IPR012910">
    <property type="entry name" value="Plug_dom"/>
</dbReference>
<dbReference type="Gene3D" id="2.60.40.1120">
    <property type="entry name" value="Carboxypeptidase-like, regulatory domain"/>
    <property type="match status" value="1"/>
</dbReference>
<accession>A0A412TUN0</accession>
<dbReference type="InterPro" id="IPR039426">
    <property type="entry name" value="TonB-dep_rcpt-like"/>
</dbReference>
<dbReference type="SUPFAM" id="SSF49464">
    <property type="entry name" value="Carboxypeptidase regulatory domain-like"/>
    <property type="match status" value="1"/>
</dbReference>
<evidence type="ECO:0000256" key="2">
    <source>
        <dbReference type="ARBA" id="ARBA00022448"/>
    </source>
</evidence>
<evidence type="ECO:0000259" key="13">
    <source>
        <dbReference type="Pfam" id="PF00593"/>
    </source>
</evidence>
<dbReference type="InterPro" id="IPR037066">
    <property type="entry name" value="Plug_dom_sf"/>
</dbReference>
<evidence type="ECO:0000256" key="12">
    <source>
        <dbReference type="SAM" id="SignalP"/>
    </source>
</evidence>
<dbReference type="PROSITE" id="PS52016">
    <property type="entry name" value="TONB_DEPENDENT_REC_3"/>
    <property type="match status" value="1"/>
</dbReference>
<dbReference type="InterPro" id="IPR036942">
    <property type="entry name" value="Beta-barrel_TonB_sf"/>
</dbReference>
<dbReference type="SUPFAM" id="SSF56935">
    <property type="entry name" value="Porins"/>
    <property type="match status" value="1"/>
</dbReference>
<protein>
    <submittedName>
        <fullName evidence="15">TonB-dependent receptor</fullName>
    </submittedName>
</protein>
<dbReference type="Gene3D" id="2.170.130.10">
    <property type="entry name" value="TonB-dependent receptor, plug domain"/>
    <property type="match status" value="1"/>
</dbReference>
<comment type="similarity">
    <text evidence="10 11">Belongs to the TonB-dependent receptor family.</text>
</comment>
<dbReference type="PANTHER" id="PTHR30069">
    <property type="entry name" value="TONB-DEPENDENT OUTER MEMBRANE RECEPTOR"/>
    <property type="match status" value="1"/>
</dbReference>
<feature type="chain" id="PRO_5019264855" evidence="12">
    <location>
        <begin position="21"/>
        <end position="734"/>
    </location>
</feature>
<dbReference type="GO" id="GO:0015344">
    <property type="term" value="F:siderophore uptake transmembrane transporter activity"/>
    <property type="evidence" value="ECO:0007669"/>
    <property type="project" value="TreeGrafter"/>
</dbReference>
<feature type="domain" description="TonB-dependent receptor plug" evidence="14">
    <location>
        <begin position="118"/>
        <end position="217"/>
    </location>
</feature>
<dbReference type="Pfam" id="PF07715">
    <property type="entry name" value="Plug"/>
    <property type="match status" value="1"/>
</dbReference>
<feature type="domain" description="TonB-dependent receptor-like beta-barrel" evidence="13">
    <location>
        <begin position="301"/>
        <end position="703"/>
    </location>
</feature>
<name>A0A412TUN0_9BACT</name>